<organism evidence="3 4">
    <name type="scientific">Pseudomonas syringae pv. aptata</name>
    <dbReference type="NCBI Taxonomy" id="83167"/>
    <lineage>
        <taxon>Bacteria</taxon>
        <taxon>Pseudomonadati</taxon>
        <taxon>Pseudomonadota</taxon>
        <taxon>Gammaproteobacteria</taxon>
        <taxon>Pseudomonadales</taxon>
        <taxon>Pseudomonadaceae</taxon>
        <taxon>Pseudomonas</taxon>
        <taxon>Pseudomonas syringae</taxon>
    </lineage>
</organism>
<proteinExistence type="predicted"/>
<dbReference type="EMBL" id="RBPX01000238">
    <property type="protein sequence ID" value="RMO62958.1"/>
    <property type="molecule type" value="Genomic_DNA"/>
</dbReference>
<dbReference type="SUPFAM" id="SSF116734">
    <property type="entry name" value="DNA methylase specificity domain"/>
    <property type="match status" value="1"/>
</dbReference>
<dbReference type="Gene3D" id="3.90.220.20">
    <property type="entry name" value="DNA methylase specificity domains"/>
    <property type="match status" value="1"/>
</dbReference>
<dbReference type="GO" id="GO:0009307">
    <property type="term" value="P:DNA restriction-modification system"/>
    <property type="evidence" value="ECO:0007669"/>
    <property type="project" value="UniProtKB-KW"/>
</dbReference>
<name>A0A3M3WYY1_PSEAP</name>
<accession>A0A3M3WYY1</accession>
<protein>
    <submittedName>
        <fullName evidence="3">Orf9</fullName>
    </submittedName>
</protein>
<evidence type="ECO:0000256" key="2">
    <source>
        <dbReference type="ARBA" id="ARBA00023125"/>
    </source>
</evidence>
<dbReference type="Proteomes" id="UP000274541">
    <property type="component" value="Unassembled WGS sequence"/>
</dbReference>
<sequence>MFNTEHIGVLVNRTDIVLPDYLFYALMHVHQQGYWERLATGTLNLVNIRVSDVQRIELSPR</sequence>
<comment type="caution">
    <text evidence="3">The sequence shown here is derived from an EMBL/GenBank/DDBJ whole genome shotgun (WGS) entry which is preliminary data.</text>
</comment>
<dbReference type="GO" id="GO:0003677">
    <property type="term" value="F:DNA binding"/>
    <property type="evidence" value="ECO:0007669"/>
    <property type="project" value="UniProtKB-KW"/>
</dbReference>
<gene>
    <name evidence="3" type="ORF">ALQ37_100862</name>
</gene>
<keyword evidence="2" id="KW-0238">DNA-binding</keyword>
<dbReference type="InterPro" id="IPR044946">
    <property type="entry name" value="Restrct_endonuc_typeI_TRD_sf"/>
</dbReference>
<dbReference type="AlphaFoldDB" id="A0A3M3WYY1"/>
<evidence type="ECO:0000256" key="1">
    <source>
        <dbReference type="ARBA" id="ARBA00022747"/>
    </source>
</evidence>
<reference evidence="3 4" key="1">
    <citation type="submission" date="2018-08" db="EMBL/GenBank/DDBJ databases">
        <title>Recombination of ecologically and evolutionarily significant loci maintains genetic cohesion in the Pseudomonas syringae species complex.</title>
        <authorList>
            <person name="Dillon M."/>
            <person name="Thakur S."/>
            <person name="Almeida R.N.D."/>
            <person name="Weir B.S."/>
            <person name="Guttman D.S."/>
        </authorList>
    </citation>
    <scope>NUCLEOTIDE SEQUENCE [LARGE SCALE GENOMIC DNA]</scope>
    <source>
        <strain evidence="3 4">ICMP 4388</strain>
    </source>
</reference>
<keyword evidence="1" id="KW-0680">Restriction system</keyword>
<evidence type="ECO:0000313" key="4">
    <source>
        <dbReference type="Proteomes" id="UP000274541"/>
    </source>
</evidence>
<evidence type="ECO:0000313" key="3">
    <source>
        <dbReference type="EMBL" id="RMO62958.1"/>
    </source>
</evidence>